<dbReference type="EMBL" id="BKCJ010570392">
    <property type="protein sequence ID" value="GFB18457.1"/>
    <property type="molecule type" value="Genomic_DNA"/>
</dbReference>
<name>A0A699L0V5_TANCI</name>
<feature type="region of interest" description="Disordered" evidence="1">
    <location>
        <begin position="23"/>
        <end position="47"/>
    </location>
</feature>
<evidence type="ECO:0000313" key="2">
    <source>
        <dbReference type="EMBL" id="GFB18457.1"/>
    </source>
</evidence>
<organism evidence="2">
    <name type="scientific">Tanacetum cinerariifolium</name>
    <name type="common">Dalmatian daisy</name>
    <name type="synonym">Chrysanthemum cinerariifolium</name>
    <dbReference type="NCBI Taxonomy" id="118510"/>
    <lineage>
        <taxon>Eukaryota</taxon>
        <taxon>Viridiplantae</taxon>
        <taxon>Streptophyta</taxon>
        <taxon>Embryophyta</taxon>
        <taxon>Tracheophyta</taxon>
        <taxon>Spermatophyta</taxon>
        <taxon>Magnoliopsida</taxon>
        <taxon>eudicotyledons</taxon>
        <taxon>Gunneridae</taxon>
        <taxon>Pentapetalae</taxon>
        <taxon>asterids</taxon>
        <taxon>campanulids</taxon>
        <taxon>Asterales</taxon>
        <taxon>Asteraceae</taxon>
        <taxon>Asteroideae</taxon>
        <taxon>Anthemideae</taxon>
        <taxon>Anthemidinae</taxon>
        <taxon>Tanacetum</taxon>
    </lineage>
</organism>
<accession>A0A699L0V5</accession>
<evidence type="ECO:0000256" key="1">
    <source>
        <dbReference type="SAM" id="MobiDB-lite"/>
    </source>
</evidence>
<dbReference type="AlphaFoldDB" id="A0A699L0V5"/>
<reference evidence="2" key="1">
    <citation type="journal article" date="2019" name="Sci. Rep.">
        <title>Draft genome of Tanacetum cinerariifolium, the natural source of mosquito coil.</title>
        <authorList>
            <person name="Yamashiro T."/>
            <person name="Shiraishi A."/>
            <person name="Satake H."/>
            <person name="Nakayama K."/>
        </authorList>
    </citation>
    <scope>NUCLEOTIDE SEQUENCE</scope>
</reference>
<gene>
    <name evidence="2" type="ORF">Tci_690428</name>
</gene>
<feature type="non-terminal residue" evidence="2">
    <location>
        <position position="1"/>
    </location>
</feature>
<sequence>ETANVATKDTGADTEAGASKVMNLQTGGGNGHNNFQTGNSSASMGKSGEIDKAEVLETAERVTSAKLKGKAVDINDIPCFSLGVTQDFEEYNSDDITVVLTKVIQPIQAMPVSFCPPASEKM</sequence>
<feature type="compositionally biased region" description="Polar residues" evidence="1">
    <location>
        <begin position="32"/>
        <end position="44"/>
    </location>
</feature>
<proteinExistence type="predicted"/>
<comment type="caution">
    <text evidence="2">The sequence shown here is derived from an EMBL/GenBank/DDBJ whole genome shotgun (WGS) entry which is preliminary data.</text>
</comment>
<protein>
    <submittedName>
        <fullName evidence="2">Uncharacterized protein</fullName>
    </submittedName>
</protein>